<evidence type="ECO:0000256" key="2">
    <source>
        <dbReference type="ARBA" id="ARBA00022801"/>
    </source>
</evidence>
<dbReference type="InterPro" id="IPR035930">
    <property type="entry name" value="FomD-like_sf"/>
</dbReference>
<keyword evidence="2" id="KW-0378">Hydrolase</keyword>
<dbReference type="PANTHER" id="PTHR39159:SF1">
    <property type="entry name" value="UPF0374 PROTEIN YGAC"/>
    <property type="match status" value="1"/>
</dbReference>
<dbReference type="Proteomes" id="UP000315636">
    <property type="component" value="Unassembled WGS sequence"/>
</dbReference>
<sequence>MSVRAGDIIQIESRKHSGVFHRSWERSIVLNCTDQSLLVANRDVGVTEADGRKWVSKGLALCQFHRNEWFNTILLFSSDGFYRFYCNIAAPFIIENQRLIYTDYDLDLLVEADGSYRWLDQDEFEKNRRLYRYPPHIVTNVMAGVEKLEFNVKNQKDPFNTEFVTNGYHLYLSREHQLMG</sequence>
<dbReference type="GO" id="GO:0016787">
    <property type="term" value="F:hydrolase activity"/>
    <property type="evidence" value="ECO:0007669"/>
    <property type="project" value="UniProtKB-KW"/>
</dbReference>
<keyword evidence="6" id="KW-1185">Reference proteome</keyword>
<keyword evidence="3" id="KW-0460">Magnesium</keyword>
<name>A0A521DWS1_9BACL</name>
<dbReference type="InterPro" id="IPR016882">
    <property type="entry name" value="SA1684"/>
</dbReference>
<protein>
    <recommendedName>
        <fullName evidence="4">DUF402 domain-containing protein</fullName>
    </recommendedName>
</protein>
<dbReference type="GO" id="GO:0046872">
    <property type="term" value="F:metal ion binding"/>
    <property type="evidence" value="ECO:0007669"/>
    <property type="project" value="UniProtKB-KW"/>
</dbReference>
<evidence type="ECO:0000313" key="5">
    <source>
        <dbReference type="EMBL" id="SMO76048.1"/>
    </source>
</evidence>
<keyword evidence="1" id="KW-0479">Metal-binding</keyword>
<dbReference type="InterPro" id="IPR050212">
    <property type="entry name" value="Ntdp-like"/>
</dbReference>
<gene>
    <name evidence="5" type="ORF">SAMN06264849_10741</name>
</gene>
<feature type="domain" description="DUF402" evidence="4">
    <location>
        <begin position="20"/>
        <end position="156"/>
    </location>
</feature>
<dbReference type="PIRSF" id="PIRSF028345">
    <property type="entry name" value="UCP028345"/>
    <property type="match status" value="1"/>
</dbReference>
<evidence type="ECO:0000256" key="1">
    <source>
        <dbReference type="ARBA" id="ARBA00022723"/>
    </source>
</evidence>
<dbReference type="AlphaFoldDB" id="A0A521DWS1"/>
<dbReference type="Gene3D" id="2.40.380.10">
    <property type="entry name" value="FomD-like"/>
    <property type="match status" value="1"/>
</dbReference>
<dbReference type="PANTHER" id="PTHR39159">
    <property type="match status" value="1"/>
</dbReference>
<proteinExistence type="predicted"/>
<reference evidence="5 6" key="1">
    <citation type="submission" date="2017-05" db="EMBL/GenBank/DDBJ databases">
        <authorList>
            <person name="Varghese N."/>
            <person name="Submissions S."/>
        </authorList>
    </citation>
    <scope>NUCLEOTIDE SEQUENCE [LARGE SCALE GENOMIC DNA]</scope>
    <source>
        <strain evidence="5 6">DSM 45474</strain>
    </source>
</reference>
<organism evidence="5 6">
    <name type="scientific">Melghirimyces algeriensis</name>
    <dbReference type="NCBI Taxonomy" id="910412"/>
    <lineage>
        <taxon>Bacteria</taxon>
        <taxon>Bacillati</taxon>
        <taxon>Bacillota</taxon>
        <taxon>Bacilli</taxon>
        <taxon>Bacillales</taxon>
        <taxon>Thermoactinomycetaceae</taxon>
        <taxon>Melghirimyces</taxon>
    </lineage>
</organism>
<dbReference type="RefSeq" id="WP_185956234.1">
    <property type="nucleotide sequence ID" value="NZ_FXTI01000007.1"/>
</dbReference>
<evidence type="ECO:0000313" key="6">
    <source>
        <dbReference type="Proteomes" id="UP000315636"/>
    </source>
</evidence>
<evidence type="ECO:0000256" key="3">
    <source>
        <dbReference type="ARBA" id="ARBA00022842"/>
    </source>
</evidence>
<evidence type="ECO:0000259" key="4">
    <source>
        <dbReference type="Pfam" id="PF04167"/>
    </source>
</evidence>
<dbReference type="InterPro" id="IPR007295">
    <property type="entry name" value="DUF402"/>
</dbReference>
<accession>A0A521DWS1</accession>
<dbReference type="Pfam" id="PF04167">
    <property type="entry name" value="DUF402"/>
    <property type="match status" value="1"/>
</dbReference>
<dbReference type="EMBL" id="FXTI01000007">
    <property type="protein sequence ID" value="SMO76048.1"/>
    <property type="molecule type" value="Genomic_DNA"/>
</dbReference>
<dbReference type="SUPFAM" id="SSF159234">
    <property type="entry name" value="FomD-like"/>
    <property type="match status" value="1"/>
</dbReference>